<sequence length="117" mass="13448">MDGSQGEMDLGPFASIIGKWNDVNQYGKTYLVRVERNKLQVVMMGMHGRLRDRPKTVDLTYRPNPPELLWERRYSLKQADFSLVEIRRPGSADHLFFGISDHVSWVSWDSGYSGKAS</sequence>
<proteinExistence type="predicted"/>
<reference evidence="1" key="1">
    <citation type="submission" date="2022-10" db="EMBL/GenBank/DDBJ databases">
        <authorList>
            <person name="Chen Y."/>
            <person name="Dougan E. K."/>
            <person name="Chan C."/>
            <person name="Rhodes N."/>
            <person name="Thang M."/>
        </authorList>
    </citation>
    <scope>NUCLEOTIDE SEQUENCE</scope>
</reference>
<evidence type="ECO:0000313" key="1">
    <source>
        <dbReference type="EMBL" id="CAI4020174.1"/>
    </source>
</evidence>
<protein>
    <submittedName>
        <fullName evidence="1">Uncharacterized protein</fullName>
    </submittedName>
</protein>
<organism evidence="1">
    <name type="scientific">Cladocopium goreaui</name>
    <dbReference type="NCBI Taxonomy" id="2562237"/>
    <lineage>
        <taxon>Eukaryota</taxon>
        <taxon>Sar</taxon>
        <taxon>Alveolata</taxon>
        <taxon>Dinophyceae</taxon>
        <taxon>Suessiales</taxon>
        <taxon>Symbiodiniaceae</taxon>
        <taxon>Cladocopium</taxon>
    </lineage>
</organism>
<dbReference type="EMBL" id="CAMXCT020006794">
    <property type="protein sequence ID" value="CAL1173549.1"/>
    <property type="molecule type" value="Genomic_DNA"/>
</dbReference>
<keyword evidence="3" id="KW-1185">Reference proteome</keyword>
<evidence type="ECO:0000313" key="2">
    <source>
        <dbReference type="EMBL" id="CAL4807486.1"/>
    </source>
</evidence>
<comment type="caution">
    <text evidence="1">The sequence shown here is derived from an EMBL/GenBank/DDBJ whole genome shotgun (WGS) entry which is preliminary data.</text>
</comment>
<accession>A0A9P1GSC9</accession>
<evidence type="ECO:0000313" key="3">
    <source>
        <dbReference type="Proteomes" id="UP001152797"/>
    </source>
</evidence>
<name>A0A9P1GSC9_9DINO</name>
<reference evidence="2 3" key="2">
    <citation type="submission" date="2024-05" db="EMBL/GenBank/DDBJ databases">
        <authorList>
            <person name="Chen Y."/>
            <person name="Shah S."/>
            <person name="Dougan E. K."/>
            <person name="Thang M."/>
            <person name="Chan C."/>
        </authorList>
    </citation>
    <scope>NUCLEOTIDE SEQUENCE [LARGE SCALE GENOMIC DNA]</scope>
</reference>
<dbReference type="AlphaFoldDB" id="A0A9P1GSC9"/>
<gene>
    <name evidence="1" type="ORF">C1SCF055_LOCUS44615</name>
</gene>
<dbReference type="EMBL" id="CAMXCT010006794">
    <property type="protein sequence ID" value="CAI4020174.1"/>
    <property type="molecule type" value="Genomic_DNA"/>
</dbReference>
<dbReference type="Proteomes" id="UP001152797">
    <property type="component" value="Unassembled WGS sequence"/>
</dbReference>
<dbReference type="EMBL" id="CAMXCT030006794">
    <property type="protein sequence ID" value="CAL4807486.1"/>
    <property type="molecule type" value="Genomic_DNA"/>
</dbReference>